<dbReference type="InterPro" id="IPR036291">
    <property type="entry name" value="NAD(P)-bd_dom_sf"/>
</dbReference>
<comment type="caution">
    <text evidence="2">The sequence shown here is derived from an EMBL/GenBank/DDBJ whole genome shotgun (WGS) entry which is preliminary data.</text>
</comment>
<dbReference type="Proteomes" id="UP001256646">
    <property type="component" value="Unassembled WGS sequence"/>
</dbReference>
<evidence type="ECO:0000259" key="1">
    <source>
        <dbReference type="Pfam" id="PF03721"/>
    </source>
</evidence>
<dbReference type="PANTHER" id="PTHR43750">
    <property type="entry name" value="UDP-GLUCOSE 6-DEHYDROGENASE TUAD"/>
    <property type="match status" value="1"/>
</dbReference>
<sequence>MTEEKITMLKNGQVPIYERGLKDLMDKNVADGRLEFSTDMKKTTEESEVIFIAVGIPPKDDGSADLMK</sequence>
<dbReference type="RefSeq" id="WP_309556724.1">
    <property type="nucleotide sequence ID" value="NZ_JAVJAN010000033.1"/>
</dbReference>
<dbReference type="EMBL" id="JAVJAN010000033">
    <property type="protein sequence ID" value="MDR5588252.1"/>
    <property type="molecule type" value="Genomic_DNA"/>
</dbReference>
<organism evidence="2 3">
    <name type="scientific">Clostridium aquiflavi</name>
    <dbReference type="NCBI Taxonomy" id="3073603"/>
    <lineage>
        <taxon>Bacteria</taxon>
        <taxon>Bacillati</taxon>
        <taxon>Bacillota</taxon>
        <taxon>Clostridia</taxon>
        <taxon>Eubacteriales</taxon>
        <taxon>Clostridiaceae</taxon>
        <taxon>Clostridium</taxon>
    </lineage>
</organism>
<proteinExistence type="predicted"/>
<name>A0ABU1EIN8_9CLOT</name>
<dbReference type="Gene3D" id="3.40.50.720">
    <property type="entry name" value="NAD(P)-binding Rossmann-like Domain"/>
    <property type="match status" value="1"/>
</dbReference>
<feature type="domain" description="UDP-glucose/GDP-mannose dehydrogenase N-terminal" evidence="1">
    <location>
        <begin position="3"/>
        <end position="66"/>
    </location>
</feature>
<protein>
    <recommendedName>
        <fullName evidence="1">UDP-glucose/GDP-mannose dehydrogenase N-terminal domain-containing protein</fullName>
    </recommendedName>
</protein>
<evidence type="ECO:0000313" key="2">
    <source>
        <dbReference type="EMBL" id="MDR5588252.1"/>
    </source>
</evidence>
<dbReference type="PANTHER" id="PTHR43750:SF3">
    <property type="entry name" value="UDP-GLUCOSE 6-DEHYDROGENASE TUAD"/>
    <property type="match status" value="1"/>
</dbReference>
<dbReference type="InterPro" id="IPR001732">
    <property type="entry name" value="UDP-Glc/GDP-Man_DH_N"/>
</dbReference>
<dbReference type="Pfam" id="PF03721">
    <property type="entry name" value="UDPG_MGDP_dh_N"/>
    <property type="match status" value="1"/>
</dbReference>
<accession>A0ABU1EIN8</accession>
<dbReference type="SUPFAM" id="SSF51735">
    <property type="entry name" value="NAD(P)-binding Rossmann-fold domains"/>
    <property type="match status" value="1"/>
</dbReference>
<evidence type="ECO:0000313" key="3">
    <source>
        <dbReference type="Proteomes" id="UP001256646"/>
    </source>
</evidence>
<gene>
    <name evidence="2" type="ORF">RGC78_12320</name>
</gene>
<keyword evidence="3" id="KW-1185">Reference proteome</keyword>
<reference evidence="2 3" key="1">
    <citation type="submission" date="2023-09" db="EMBL/GenBank/DDBJ databases">
        <authorList>
            <person name="Zhai L."/>
        </authorList>
    </citation>
    <scope>NUCLEOTIDE SEQUENCE [LARGE SCALE GENOMIC DNA]</scope>
    <source>
        <strain evidence="2 3">5 N-1</strain>
    </source>
</reference>